<organism evidence="1 2">
    <name type="scientific">Panagrolaimus sp. PS1159</name>
    <dbReference type="NCBI Taxonomy" id="55785"/>
    <lineage>
        <taxon>Eukaryota</taxon>
        <taxon>Metazoa</taxon>
        <taxon>Ecdysozoa</taxon>
        <taxon>Nematoda</taxon>
        <taxon>Chromadorea</taxon>
        <taxon>Rhabditida</taxon>
        <taxon>Tylenchina</taxon>
        <taxon>Panagrolaimomorpha</taxon>
        <taxon>Panagrolaimoidea</taxon>
        <taxon>Panagrolaimidae</taxon>
        <taxon>Panagrolaimus</taxon>
    </lineage>
</organism>
<name>A0AC35G1X7_9BILA</name>
<evidence type="ECO:0000313" key="1">
    <source>
        <dbReference type="Proteomes" id="UP000887580"/>
    </source>
</evidence>
<proteinExistence type="predicted"/>
<accession>A0AC35G1X7</accession>
<dbReference type="WBParaSite" id="PS1159_v2.g23241.t1">
    <property type="protein sequence ID" value="PS1159_v2.g23241.t1"/>
    <property type="gene ID" value="PS1159_v2.g23241"/>
</dbReference>
<evidence type="ECO:0000313" key="2">
    <source>
        <dbReference type="WBParaSite" id="PS1159_v2.g23241.t1"/>
    </source>
</evidence>
<sequence>MSASPSPPSNKKWKSLFQLSSSRRRRGSNFHDDDDDNAFGNNDEPNDELQDDDLFLTKKPKCQPGSRRPSAPAILVDLKNFFTNVTRRSSSSYGLCTSASSKDNVYGIPTALTITNLTKGTRRRRGMNPIHLVALKEHSPSIKADESTEEQQPNFHLPTSTENLRLLEPPQSLHKAAKKHWKKTFVENSSNPLLSAGTSSSLIYTKHHSNVSSTDSLSTKNTFIVVNRIGDDISSSKDNCQTQQQFLSSLSKAKSLSIGSINRENCEVPSHPQQSSDSSISAAAVKSATVVGVQEQQQQTRTPEISSPIIVTKSRIFQKRQRDIVQDASDSEECGDDLYLRRHTIGSISSAMTVAAYGMVICGGQDDLHGRYRGRIEKVKFGVPINEAFSHDIPATLLVLLLKVNKEGPLKKDIWRAPGNAAQVRKLSHIMQHGRLVNISNISVYTAASVIKKFLSKLPGGIFGSENEQELFGIVQQPDNDQQRNVFCRVICNLSVPSQHLLVLLFGTFRIISDSADTFGTRMTPEAIGISVAPSLFHTCMNDNQRAKLEDVMRFKLASQVISKIIQGFGYTNLFPRECYEFYARITGRTLRVDEHWHFTFQFPSNTLNSKRNSATLTSMISNLTAACVDAVRSYSLETLTNNENSFTPAKVTVSSVRRGGSLKNPLPKSTTIFSKKNRLSTPPNQIYSIGDKDENDGDATDSKTVIDESDIPPENSPPPPPINEQDESSERSFDENTPIRHNYHQHRHPSILRAIDDLELRESASCNF</sequence>
<dbReference type="Proteomes" id="UP000887580">
    <property type="component" value="Unplaced"/>
</dbReference>
<reference evidence="2" key="1">
    <citation type="submission" date="2022-11" db="UniProtKB">
        <authorList>
            <consortium name="WormBaseParasite"/>
        </authorList>
    </citation>
    <scope>IDENTIFICATION</scope>
</reference>
<protein>
    <submittedName>
        <fullName evidence="2">Rho-GAP domain-containing protein</fullName>
    </submittedName>
</protein>